<dbReference type="OrthoDB" id="9806009at2"/>
<evidence type="ECO:0000256" key="2">
    <source>
        <dbReference type="ARBA" id="ARBA00023295"/>
    </source>
</evidence>
<dbReference type="EMBL" id="CP018099">
    <property type="protein sequence ID" value="APF16774.1"/>
    <property type="molecule type" value="Genomic_DNA"/>
</dbReference>
<organism evidence="6 7">
    <name type="scientific">Caldithrix abyssi DSM 13497</name>
    <dbReference type="NCBI Taxonomy" id="880073"/>
    <lineage>
        <taxon>Bacteria</taxon>
        <taxon>Pseudomonadati</taxon>
        <taxon>Calditrichota</taxon>
        <taxon>Calditrichia</taxon>
        <taxon>Calditrichales</taxon>
        <taxon>Calditrichaceae</taxon>
        <taxon>Caldithrix</taxon>
    </lineage>
</organism>
<dbReference type="SUPFAM" id="SSF51445">
    <property type="entry name" value="(Trans)glycosidases"/>
    <property type="match status" value="1"/>
</dbReference>
<dbReference type="PANTHER" id="PTHR10357">
    <property type="entry name" value="ALPHA-AMYLASE FAMILY MEMBER"/>
    <property type="match status" value="1"/>
</dbReference>
<dbReference type="CDD" id="cd11338">
    <property type="entry name" value="AmyAc_CMD"/>
    <property type="match status" value="1"/>
</dbReference>
<protein>
    <submittedName>
        <fullName evidence="6">Alpha amylase catalytic region</fullName>
    </submittedName>
    <submittedName>
        <fullName evidence="5">Glycosidase</fullName>
    </submittedName>
</protein>
<dbReference type="InterPro" id="IPR017853">
    <property type="entry name" value="GH"/>
</dbReference>
<dbReference type="PaxDb" id="880073-Calab_0926"/>
<reference evidence="6 7" key="1">
    <citation type="submission" date="2011-09" db="EMBL/GenBank/DDBJ databases">
        <title>The permanent draft genome of Caldithrix abyssi DSM 13497.</title>
        <authorList>
            <consortium name="US DOE Joint Genome Institute (JGI-PGF)"/>
            <person name="Lucas S."/>
            <person name="Han J."/>
            <person name="Lapidus A."/>
            <person name="Bruce D."/>
            <person name="Goodwin L."/>
            <person name="Pitluck S."/>
            <person name="Peters L."/>
            <person name="Kyrpides N."/>
            <person name="Mavromatis K."/>
            <person name="Ivanova N."/>
            <person name="Mikhailova N."/>
            <person name="Chertkov O."/>
            <person name="Detter J.C."/>
            <person name="Tapia R."/>
            <person name="Han C."/>
            <person name="Land M."/>
            <person name="Hauser L."/>
            <person name="Markowitz V."/>
            <person name="Cheng J.-F."/>
            <person name="Hugenholtz P."/>
            <person name="Woyke T."/>
            <person name="Wu D."/>
            <person name="Spring S."/>
            <person name="Brambilla E."/>
            <person name="Klenk H.-P."/>
            <person name="Eisen J.A."/>
        </authorList>
    </citation>
    <scope>NUCLEOTIDE SEQUENCE [LARGE SCALE GENOMIC DNA]</scope>
    <source>
        <strain evidence="6 7">DSM 13497</strain>
    </source>
</reference>
<evidence type="ECO:0000256" key="1">
    <source>
        <dbReference type="ARBA" id="ARBA00022801"/>
    </source>
</evidence>
<reference evidence="5 8" key="2">
    <citation type="submission" date="2016-11" db="EMBL/GenBank/DDBJ databases">
        <title>Genomic analysis of Caldithrix abyssi and proposal of a novel bacterial phylum Caldithrichaeota.</title>
        <authorList>
            <person name="Kublanov I."/>
            <person name="Sigalova O."/>
            <person name="Gavrilov S."/>
            <person name="Lebedinsky A."/>
            <person name="Ivanova N."/>
            <person name="Daum C."/>
            <person name="Reddy T."/>
            <person name="Klenk H.P."/>
            <person name="Goker M."/>
            <person name="Reva O."/>
            <person name="Miroshnichenko M."/>
            <person name="Kyprides N."/>
            <person name="Woyke T."/>
            <person name="Gelfand M."/>
        </authorList>
    </citation>
    <scope>NUCLEOTIDE SEQUENCE [LARGE SCALE GENOMIC DNA]</scope>
    <source>
        <strain evidence="5 8">LF13</strain>
    </source>
</reference>
<dbReference type="Pfam" id="PF00128">
    <property type="entry name" value="Alpha-amylase"/>
    <property type="match status" value="2"/>
</dbReference>
<dbReference type="STRING" id="880073.Cabys_23"/>
<feature type="region of interest" description="Disordered" evidence="3">
    <location>
        <begin position="53"/>
        <end position="74"/>
    </location>
</feature>
<sequence precursor="true">MKVSRYFNAILLSFLFLIFFNGCNVNYSSIEDPQPSWIADAVFYQIFPERFRNGDPSNDPDKKSLAGSFPHDTTSEWHVSPWTADWYRLQPWEEKNGKGLAYNLQRRRYGGDIQGIIEKLDYLKDLGINAIYLNPVFESPSLHKYDAATHIHIDDNFGPNPQFDRKIVQTEDPLNPQTWKWTSADSLFLKLIQEAHRRNIKIIIDGVFNHVGMTHWAFVDVQKNGPNSKFKDWFTILQWDDPKTPENEFRYKGWFDVPELPELKEDEHGLIKPIREHIFAVVQRWMDPNNDGDPSDGIDGWRLDVAEMVHHDFWKLFRMKVKSINPEAYITGEVFWEDWKNNKLMNPGPWLQGDEFDGVMNYEWAAAVTRYFIDQKKKISASEFVRQLKKLDDRYAPRFQFQLMNLMDSHDTDRLASNIVNPDLFYDKKVSPYDNPDYQIRKPNAQERKIQRLIALFQFTYPGPPMIYYGTESGMWGGDDPDCRKPMVWSDMIYEPEAVTVDQQPRAADSVYFDYELFHYYRTLIHIRKNEIALRKGEMNVLHFDNDKDILAFTRKLGDELILILINNNEQPQVIELDEIAGQDWQNLLNGEKIKVQKNRLKIQLQAKEGAILKRI</sequence>
<dbReference type="KEGG" id="caby:Cabys_23"/>
<evidence type="ECO:0000259" key="4">
    <source>
        <dbReference type="SMART" id="SM00642"/>
    </source>
</evidence>
<evidence type="ECO:0000313" key="6">
    <source>
        <dbReference type="EMBL" id="EHO40560.1"/>
    </source>
</evidence>
<evidence type="ECO:0000313" key="5">
    <source>
        <dbReference type="EMBL" id="APF16774.1"/>
    </source>
</evidence>
<accession>H1XV54</accession>
<name>H1XV54_CALAY</name>
<dbReference type="EMBL" id="CM001402">
    <property type="protein sequence ID" value="EHO40560.1"/>
    <property type="molecule type" value="Genomic_DNA"/>
</dbReference>
<dbReference type="SUPFAM" id="SSF51011">
    <property type="entry name" value="Glycosyl hydrolase domain"/>
    <property type="match status" value="1"/>
</dbReference>
<dbReference type="eggNOG" id="COG3280">
    <property type="taxonomic scope" value="Bacteria"/>
</dbReference>
<dbReference type="HOGENOM" id="CLU_006462_6_4_0"/>
<dbReference type="GO" id="GO:0016798">
    <property type="term" value="F:hydrolase activity, acting on glycosyl bonds"/>
    <property type="evidence" value="ECO:0007669"/>
    <property type="project" value="UniProtKB-KW"/>
</dbReference>
<dbReference type="Proteomes" id="UP000183868">
    <property type="component" value="Chromosome"/>
</dbReference>
<dbReference type="Pfam" id="PF16657">
    <property type="entry name" value="Malt_amylase_C"/>
    <property type="match status" value="1"/>
</dbReference>
<dbReference type="FunCoup" id="H1XV54">
    <property type="interactions" value="212"/>
</dbReference>
<evidence type="ECO:0000313" key="7">
    <source>
        <dbReference type="Proteomes" id="UP000004671"/>
    </source>
</evidence>
<feature type="domain" description="Glycosyl hydrolase family 13 catalytic" evidence="4">
    <location>
        <begin position="45"/>
        <end position="528"/>
    </location>
</feature>
<dbReference type="InterPro" id="IPR032091">
    <property type="entry name" value="Malt_amylase-like_C"/>
</dbReference>
<gene>
    <name evidence="5" type="ORF">Cabys_23</name>
    <name evidence="6" type="ORF">Calab_0926</name>
</gene>
<dbReference type="InParanoid" id="H1XV54"/>
<evidence type="ECO:0000313" key="8">
    <source>
        <dbReference type="Proteomes" id="UP000183868"/>
    </source>
</evidence>
<dbReference type="RefSeq" id="WP_006927566.1">
    <property type="nucleotide sequence ID" value="NZ_CM001402.1"/>
</dbReference>
<feature type="compositionally biased region" description="Basic and acidic residues" evidence="3">
    <location>
        <begin position="53"/>
        <end position="64"/>
    </location>
</feature>
<dbReference type="InterPro" id="IPR006047">
    <property type="entry name" value="GH13_cat_dom"/>
</dbReference>
<dbReference type="Gene3D" id="3.20.20.80">
    <property type="entry name" value="Glycosidases"/>
    <property type="match status" value="1"/>
</dbReference>
<dbReference type="InterPro" id="IPR013780">
    <property type="entry name" value="Glyco_hydro_b"/>
</dbReference>
<dbReference type="SMART" id="SM00642">
    <property type="entry name" value="Aamy"/>
    <property type="match status" value="1"/>
</dbReference>
<evidence type="ECO:0000256" key="3">
    <source>
        <dbReference type="SAM" id="MobiDB-lite"/>
    </source>
</evidence>
<dbReference type="PANTHER" id="PTHR10357:SF210">
    <property type="entry name" value="MALTODEXTRIN GLUCOSIDASE"/>
    <property type="match status" value="1"/>
</dbReference>
<dbReference type="Proteomes" id="UP000004671">
    <property type="component" value="Chromosome"/>
</dbReference>
<keyword evidence="7" id="KW-1185">Reference proteome</keyword>
<keyword evidence="2 5" id="KW-0326">Glycosidase</keyword>
<proteinExistence type="predicted"/>
<keyword evidence="1" id="KW-0378">Hydrolase</keyword>
<dbReference type="GO" id="GO:0005975">
    <property type="term" value="P:carbohydrate metabolic process"/>
    <property type="evidence" value="ECO:0007669"/>
    <property type="project" value="InterPro"/>
</dbReference>
<dbReference type="AlphaFoldDB" id="H1XV54"/>
<dbReference type="Gene3D" id="2.60.40.1180">
    <property type="entry name" value="Golgi alpha-mannosidase II"/>
    <property type="match status" value="1"/>
</dbReference>
<dbReference type="eggNOG" id="COG0366">
    <property type="taxonomic scope" value="Bacteria"/>
</dbReference>